<dbReference type="EMBL" id="CM002289">
    <property type="protein sequence ID" value="ESW29917.1"/>
    <property type="molecule type" value="Genomic_DNA"/>
</dbReference>
<dbReference type="Pfam" id="PF22669">
    <property type="entry name" value="Exo_endo_phos2"/>
    <property type="match status" value="1"/>
</dbReference>
<dbReference type="InterPro" id="IPR036691">
    <property type="entry name" value="Endo/exonu/phosph_ase_sf"/>
</dbReference>
<dbReference type="AlphaFoldDB" id="V7CI93"/>
<dbReference type="eggNOG" id="KOG0565">
    <property type="taxonomic scope" value="Eukaryota"/>
</dbReference>
<feature type="non-terminal residue" evidence="4">
    <location>
        <position position="1"/>
    </location>
</feature>
<name>V7CI93_PHAVU</name>
<comment type="similarity">
    <text evidence="1">Belongs to the inositol polyphosphate 5-phosphatase family.</text>
</comment>
<dbReference type="GO" id="GO:0046856">
    <property type="term" value="P:phosphatidylinositol dephosphorylation"/>
    <property type="evidence" value="ECO:0007669"/>
    <property type="project" value="InterPro"/>
</dbReference>
<dbReference type="Proteomes" id="UP000000226">
    <property type="component" value="Chromosome 2"/>
</dbReference>
<protein>
    <recommendedName>
        <fullName evidence="3">Inositol polyphosphate-related phosphatase domain-containing protein</fullName>
    </recommendedName>
</protein>
<dbReference type="SUPFAM" id="SSF56219">
    <property type="entry name" value="DNase I-like"/>
    <property type="match status" value="1"/>
</dbReference>
<reference evidence="5" key="1">
    <citation type="journal article" date="2014" name="Nat. Genet.">
        <title>A reference genome for common bean and genome-wide analysis of dual domestications.</title>
        <authorList>
            <person name="Schmutz J."/>
            <person name="McClean P.E."/>
            <person name="Mamidi S."/>
            <person name="Wu G.A."/>
            <person name="Cannon S.B."/>
            <person name="Grimwood J."/>
            <person name="Jenkins J."/>
            <person name="Shu S."/>
            <person name="Song Q."/>
            <person name="Chavarro C."/>
            <person name="Torres-Torres M."/>
            <person name="Geffroy V."/>
            <person name="Moghaddam S.M."/>
            <person name="Gao D."/>
            <person name="Abernathy B."/>
            <person name="Barry K."/>
            <person name="Blair M."/>
            <person name="Brick M.A."/>
            <person name="Chovatia M."/>
            <person name="Gepts P."/>
            <person name="Goodstein D.M."/>
            <person name="Gonzales M."/>
            <person name="Hellsten U."/>
            <person name="Hyten D.L."/>
            <person name="Jia G."/>
            <person name="Kelly J.D."/>
            <person name="Kudrna D."/>
            <person name="Lee R."/>
            <person name="Richard M.M."/>
            <person name="Miklas P.N."/>
            <person name="Osorno J.M."/>
            <person name="Rodrigues J."/>
            <person name="Thareau V."/>
            <person name="Urrea C.A."/>
            <person name="Wang M."/>
            <person name="Yu Y."/>
            <person name="Zhang M."/>
            <person name="Wing R.A."/>
            <person name="Cregan P.B."/>
            <person name="Rokhsar D.S."/>
            <person name="Jackson S.A."/>
        </authorList>
    </citation>
    <scope>NUCLEOTIDE SEQUENCE [LARGE SCALE GENOMIC DNA]</scope>
    <source>
        <strain evidence="5">cv. G19833</strain>
    </source>
</reference>
<dbReference type="GO" id="GO:0004445">
    <property type="term" value="F:inositol-polyphosphate 5-phosphatase activity"/>
    <property type="evidence" value="ECO:0007669"/>
    <property type="project" value="InterPro"/>
</dbReference>
<dbReference type="STRING" id="3885.V7CI93"/>
<evidence type="ECO:0000256" key="1">
    <source>
        <dbReference type="ARBA" id="ARBA00010768"/>
    </source>
</evidence>
<dbReference type="PANTHER" id="PTHR45666">
    <property type="entry name" value="TYPE IV INOSITOL POLYPHOSPHATE 5-PHOSPHATASE 9"/>
    <property type="match status" value="1"/>
</dbReference>
<evidence type="ECO:0000313" key="4">
    <source>
        <dbReference type="EMBL" id="ESW29917.1"/>
    </source>
</evidence>
<organism evidence="4 5">
    <name type="scientific">Phaseolus vulgaris</name>
    <name type="common">Kidney bean</name>
    <name type="synonym">French bean</name>
    <dbReference type="NCBI Taxonomy" id="3885"/>
    <lineage>
        <taxon>Eukaryota</taxon>
        <taxon>Viridiplantae</taxon>
        <taxon>Streptophyta</taxon>
        <taxon>Embryophyta</taxon>
        <taxon>Tracheophyta</taxon>
        <taxon>Spermatophyta</taxon>
        <taxon>Magnoliopsida</taxon>
        <taxon>eudicotyledons</taxon>
        <taxon>Gunneridae</taxon>
        <taxon>Pentapetalae</taxon>
        <taxon>rosids</taxon>
        <taxon>fabids</taxon>
        <taxon>Fabales</taxon>
        <taxon>Fabaceae</taxon>
        <taxon>Papilionoideae</taxon>
        <taxon>50 kb inversion clade</taxon>
        <taxon>NPAAA clade</taxon>
        <taxon>indigoferoid/millettioid clade</taxon>
        <taxon>Phaseoleae</taxon>
        <taxon>Phaseolus</taxon>
    </lineage>
</organism>
<dbReference type="Gramene" id="ESW29917">
    <property type="protein sequence ID" value="ESW29917"/>
    <property type="gene ID" value="PHAVU_002G109300g"/>
</dbReference>
<evidence type="ECO:0000313" key="5">
    <source>
        <dbReference type="Proteomes" id="UP000000226"/>
    </source>
</evidence>
<dbReference type="PANTHER" id="PTHR45666:SF5">
    <property type="entry name" value="TYPE IV INOSITOL POLYPHOSPHATE 5-PHOSPHATASE 3"/>
    <property type="match status" value="1"/>
</dbReference>
<dbReference type="GO" id="GO:0004439">
    <property type="term" value="F:phosphatidylinositol-4,5-bisphosphate 5-phosphatase activity"/>
    <property type="evidence" value="ECO:0007669"/>
    <property type="project" value="TreeGrafter"/>
</dbReference>
<dbReference type="InterPro" id="IPR045849">
    <property type="entry name" value="IP5P_plant"/>
</dbReference>
<evidence type="ECO:0000256" key="2">
    <source>
        <dbReference type="ARBA" id="ARBA00022801"/>
    </source>
</evidence>
<dbReference type="SMR" id="V7CI93"/>
<accession>V7CI93</accession>
<dbReference type="OrthoDB" id="1712774at2759"/>
<evidence type="ECO:0000259" key="3">
    <source>
        <dbReference type="Pfam" id="PF22669"/>
    </source>
</evidence>
<sequence length="117" mass="13668">QLTKELEKGVFHGWSEGALNFPPTYKYEINSERYCGEDPKVGRRIPSWCDHILSYGLGMRLLRYRRNELKFSDHRLVVATYMAEVEVFSPRKLQKALTLTDAEIENEEVMANLVPLY</sequence>
<dbReference type="Gene3D" id="3.60.10.10">
    <property type="entry name" value="Endonuclease/exonuclease/phosphatase"/>
    <property type="match status" value="1"/>
</dbReference>
<keyword evidence="5" id="KW-1185">Reference proteome</keyword>
<feature type="domain" description="Inositol polyphosphate-related phosphatase" evidence="3">
    <location>
        <begin position="1"/>
        <end position="79"/>
    </location>
</feature>
<dbReference type="GO" id="GO:0034485">
    <property type="term" value="F:phosphatidylinositol-3,4,5-trisphosphate 5-phosphatase activity"/>
    <property type="evidence" value="ECO:0007669"/>
    <property type="project" value="TreeGrafter"/>
</dbReference>
<dbReference type="InterPro" id="IPR000300">
    <property type="entry name" value="IPPc"/>
</dbReference>
<dbReference type="OMA" id="YEINSER"/>
<gene>
    <name evidence="4" type="ORF">PHAVU_002G109300g</name>
</gene>
<proteinExistence type="inferred from homology"/>
<keyword evidence="2" id="KW-0378">Hydrolase</keyword>